<evidence type="ECO:0000313" key="4">
    <source>
        <dbReference type="RefSeq" id="XP_020081367.1"/>
    </source>
</evidence>
<feature type="signal peptide" evidence="1">
    <location>
        <begin position="1"/>
        <end position="16"/>
    </location>
</feature>
<reference evidence="3" key="1">
    <citation type="journal article" date="2015" name="Nat. Genet.">
        <title>The pineapple genome and the evolution of CAM photosynthesis.</title>
        <authorList>
            <person name="Ming R."/>
            <person name="VanBuren R."/>
            <person name="Wai C.M."/>
            <person name="Tang H."/>
            <person name="Schatz M.C."/>
            <person name="Bowers J.E."/>
            <person name="Lyons E."/>
            <person name="Wang M.L."/>
            <person name="Chen J."/>
            <person name="Biggers E."/>
            <person name="Zhang J."/>
            <person name="Huang L."/>
            <person name="Zhang L."/>
            <person name="Miao W."/>
            <person name="Zhang J."/>
            <person name="Ye Z."/>
            <person name="Miao C."/>
            <person name="Lin Z."/>
            <person name="Wang H."/>
            <person name="Zhou H."/>
            <person name="Yim W.C."/>
            <person name="Priest H.D."/>
            <person name="Zheng C."/>
            <person name="Woodhouse M."/>
            <person name="Edger P.P."/>
            <person name="Guyot R."/>
            <person name="Guo H.B."/>
            <person name="Guo H."/>
            <person name="Zheng G."/>
            <person name="Singh R."/>
            <person name="Sharma A."/>
            <person name="Min X."/>
            <person name="Zheng Y."/>
            <person name="Lee H."/>
            <person name="Gurtowski J."/>
            <person name="Sedlazeck F.J."/>
            <person name="Harkess A."/>
            <person name="McKain M.R."/>
            <person name="Liao Z."/>
            <person name="Fang J."/>
            <person name="Liu J."/>
            <person name="Zhang X."/>
            <person name="Zhang Q."/>
            <person name="Hu W."/>
            <person name="Qin Y."/>
            <person name="Wang K."/>
            <person name="Chen L.Y."/>
            <person name="Shirley N."/>
            <person name="Lin Y.R."/>
            <person name="Liu L.Y."/>
            <person name="Hernandez A.G."/>
            <person name="Wright C.L."/>
            <person name="Bulone V."/>
            <person name="Tuskan G.A."/>
            <person name="Heath K."/>
            <person name="Zee F."/>
            <person name="Moore P.H."/>
            <person name="Sunkar R."/>
            <person name="Leebens-Mack J.H."/>
            <person name="Mockler T."/>
            <person name="Bennetzen J.L."/>
            <person name="Freeling M."/>
            <person name="Sankoff D."/>
            <person name="Paterson A.H."/>
            <person name="Zhu X."/>
            <person name="Yang X."/>
            <person name="Smith J.A."/>
            <person name="Cushman J.C."/>
            <person name="Paull R.E."/>
            <person name="Yu Q."/>
        </authorList>
    </citation>
    <scope>NUCLEOTIDE SEQUENCE [LARGE SCALE GENOMIC DNA]</scope>
    <source>
        <strain evidence="3">cv. F153</strain>
    </source>
</reference>
<keyword evidence="3" id="KW-1185">Reference proteome</keyword>
<reference evidence="4" key="2">
    <citation type="submission" date="2025-08" db="UniProtKB">
        <authorList>
            <consortium name="RefSeq"/>
        </authorList>
    </citation>
    <scope>IDENTIFICATION</scope>
    <source>
        <tissue evidence="4">Leaf</tissue>
    </source>
</reference>
<evidence type="ECO:0000259" key="2">
    <source>
        <dbReference type="Pfam" id="PF07250"/>
    </source>
</evidence>
<name>A0A6P5EDN6_ANACO</name>
<dbReference type="PANTHER" id="PTHR32208">
    <property type="entry name" value="SECRETED PROTEIN-RELATED"/>
    <property type="match status" value="1"/>
</dbReference>
<sequence length="255" mass="28445">MQTIILLLFLVCFAGADDIPDGGADGILDGGCELLQRSIGVSAMHMQLLHTDHVIVFDRTDFGRSNLSLPRGICRHDPTERVLKVDCTAHSAEYDVVMNSFRPLMILTDTWCSSGAVAPNGTLIQTGGWSDGEQAIRLFTPCTDTRCDWSEDALGLSRRRWYASNQILPDGRVIVVGGGSQFNYELLSNGNSKNFFSLHFLQETSDPEENNLYPFVHLNVDGKLFIFANNRAILFDYENQTVVPAPIRPRLLQHR</sequence>
<dbReference type="Proteomes" id="UP000515123">
    <property type="component" value="Unplaced"/>
</dbReference>
<dbReference type="Gene3D" id="2.130.10.80">
    <property type="entry name" value="Galactose oxidase/kelch, beta-propeller"/>
    <property type="match status" value="1"/>
</dbReference>
<accession>A0A6P5EDN6</accession>
<dbReference type="Pfam" id="PF07250">
    <property type="entry name" value="Glyoxal_oxid_N"/>
    <property type="match status" value="1"/>
</dbReference>
<dbReference type="OrthoDB" id="2019572at2759"/>
<dbReference type="RefSeq" id="XP_020081367.1">
    <property type="nucleotide sequence ID" value="XM_020225778.1"/>
</dbReference>
<organism evidence="3 4">
    <name type="scientific">Ananas comosus</name>
    <name type="common">Pineapple</name>
    <name type="synonym">Ananas ananas</name>
    <dbReference type="NCBI Taxonomy" id="4615"/>
    <lineage>
        <taxon>Eukaryota</taxon>
        <taxon>Viridiplantae</taxon>
        <taxon>Streptophyta</taxon>
        <taxon>Embryophyta</taxon>
        <taxon>Tracheophyta</taxon>
        <taxon>Spermatophyta</taxon>
        <taxon>Magnoliopsida</taxon>
        <taxon>Liliopsida</taxon>
        <taxon>Poales</taxon>
        <taxon>Bromeliaceae</taxon>
        <taxon>Bromelioideae</taxon>
        <taxon>Ananas</taxon>
    </lineage>
</organism>
<feature type="domain" description="Glyoxal oxidase N-terminal" evidence="2">
    <location>
        <begin position="44"/>
        <end position="243"/>
    </location>
</feature>
<dbReference type="GeneID" id="109705014"/>
<dbReference type="InterPro" id="IPR011043">
    <property type="entry name" value="Gal_Oxase/kelch_b-propeller"/>
</dbReference>
<proteinExistence type="predicted"/>
<dbReference type="SUPFAM" id="SSF50965">
    <property type="entry name" value="Galactose oxidase, central domain"/>
    <property type="match status" value="1"/>
</dbReference>
<feature type="chain" id="PRO_5027967227" evidence="1">
    <location>
        <begin position="17"/>
        <end position="255"/>
    </location>
</feature>
<evidence type="ECO:0000256" key="1">
    <source>
        <dbReference type="SAM" id="SignalP"/>
    </source>
</evidence>
<keyword evidence="1" id="KW-0732">Signal</keyword>
<evidence type="ECO:0000313" key="3">
    <source>
        <dbReference type="Proteomes" id="UP000515123"/>
    </source>
</evidence>
<dbReference type="InterPro" id="IPR009880">
    <property type="entry name" value="Glyoxal_oxidase_N"/>
</dbReference>
<dbReference type="PANTHER" id="PTHR32208:SF62">
    <property type="entry name" value="OXIDASE, PUTATIVE, EXPRESSED-RELATED"/>
    <property type="match status" value="1"/>
</dbReference>
<dbReference type="AlphaFoldDB" id="A0A6P5EDN6"/>
<gene>
    <name evidence="4" type="primary">LOC109705014</name>
</gene>
<protein>
    <submittedName>
        <fullName evidence="4">Aldehyde oxidase GLOX-like</fullName>
    </submittedName>
</protein>
<dbReference type="InterPro" id="IPR037293">
    <property type="entry name" value="Gal_Oxidase_central_sf"/>
</dbReference>